<evidence type="ECO:0000256" key="2">
    <source>
        <dbReference type="ARBA" id="ARBA00023015"/>
    </source>
</evidence>
<keyword evidence="3" id="KW-0238">DNA-binding</keyword>
<reference evidence="7" key="2">
    <citation type="submission" date="2020-05" db="EMBL/GenBank/DDBJ databases">
        <authorList>
            <person name="Kim H.-S."/>
            <person name="Proctor R.H."/>
            <person name="Brown D.W."/>
        </authorList>
    </citation>
    <scope>NUCLEOTIDE SEQUENCE</scope>
    <source>
        <strain evidence="7">NRRL 22465</strain>
    </source>
</reference>
<feature type="region of interest" description="Disordered" evidence="6">
    <location>
        <begin position="389"/>
        <end position="411"/>
    </location>
</feature>
<name>A0A8H4XGM2_9HYPO</name>
<organism evidence="7 8">
    <name type="scientific">Fusarium zealandicum</name>
    <dbReference type="NCBI Taxonomy" id="1053134"/>
    <lineage>
        <taxon>Eukaryota</taxon>
        <taxon>Fungi</taxon>
        <taxon>Dikarya</taxon>
        <taxon>Ascomycota</taxon>
        <taxon>Pezizomycotina</taxon>
        <taxon>Sordariomycetes</taxon>
        <taxon>Hypocreomycetidae</taxon>
        <taxon>Hypocreales</taxon>
        <taxon>Nectriaceae</taxon>
        <taxon>Fusarium</taxon>
        <taxon>Fusarium staphyleae species complex</taxon>
    </lineage>
</organism>
<comment type="caution">
    <text evidence="7">The sequence shown here is derived from an EMBL/GenBank/DDBJ whole genome shotgun (WGS) entry which is preliminary data.</text>
</comment>
<dbReference type="AlphaFoldDB" id="A0A8H4XGM2"/>
<evidence type="ECO:0000256" key="5">
    <source>
        <dbReference type="ARBA" id="ARBA00023242"/>
    </source>
</evidence>
<dbReference type="PANTHER" id="PTHR31845:SF10">
    <property type="entry name" value="ZN(II)2CYS6 TRANSCRIPTION FACTOR (EUROFUNG)"/>
    <property type="match status" value="1"/>
</dbReference>
<dbReference type="InterPro" id="IPR051089">
    <property type="entry name" value="prtT"/>
</dbReference>
<keyword evidence="5" id="KW-0539">Nucleus</keyword>
<dbReference type="PANTHER" id="PTHR31845">
    <property type="entry name" value="FINGER DOMAIN PROTEIN, PUTATIVE-RELATED"/>
    <property type="match status" value="1"/>
</dbReference>
<gene>
    <name evidence="7" type="ORF">FZEAL_9342</name>
</gene>
<dbReference type="GO" id="GO:0000976">
    <property type="term" value="F:transcription cis-regulatory region binding"/>
    <property type="evidence" value="ECO:0007669"/>
    <property type="project" value="TreeGrafter"/>
</dbReference>
<evidence type="ECO:0000313" key="7">
    <source>
        <dbReference type="EMBL" id="KAF4973384.1"/>
    </source>
</evidence>
<dbReference type="Proteomes" id="UP000635477">
    <property type="component" value="Unassembled WGS sequence"/>
</dbReference>
<evidence type="ECO:0000256" key="3">
    <source>
        <dbReference type="ARBA" id="ARBA00023125"/>
    </source>
</evidence>
<reference evidence="7" key="1">
    <citation type="journal article" date="2020" name="BMC Genomics">
        <title>Correction to: Identification and distribution of gene clusters required for synthesis of sphingolipid metabolism inhibitors in diverse species of the filamentous fungus Fusarium.</title>
        <authorList>
            <person name="Kim H.S."/>
            <person name="Lohmar J.M."/>
            <person name="Busman M."/>
            <person name="Brown D.W."/>
            <person name="Naumann T.A."/>
            <person name="Divon H.H."/>
            <person name="Lysoe E."/>
            <person name="Uhlig S."/>
            <person name="Proctor R.H."/>
        </authorList>
    </citation>
    <scope>NUCLEOTIDE SEQUENCE</scope>
    <source>
        <strain evidence="7">NRRL 22465</strain>
    </source>
</reference>
<dbReference type="OrthoDB" id="5217604at2759"/>
<feature type="compositionally biased region" description="Basic and acidic residues" evidence="6">
    <location>
        <begin position="391"/>
        <end position="402"/>
    </location>
</feature>
<keyword evidence="4" id="KW-0804">Transcription</keyword>
<protein>
    <submittedName>
        <fullName evidence="7">Uncharacterized protein</fullName>
    </submittedName>
</protein>
<keyword evidence="2" id="KW-0805">Transcription regulation</keyword>
<proteinExistence type="predicted"/>
<feature type="compositionally biased region" description="Basic and acidic residues" evidence="6">
    <location>
        <begin position="1"/>
        <end position="14"/>
    </location>
</feature>
<sequence length="426" mass="48325">MERRVVDRPIENHETPSFPDASSPPFGLTWTQATQILANFQLEYTLRFPFIRISQDIRAEELYNYQPFLFRAIMLIAAPVPLQRLVKMKRNTLAYLGYRMLVEEEKSLDLLQGLSVVIAWISTKHARRNPLDTPHIDTCCKAIAEAQDRPSELILDHIVRLTQMNEKLSKGFGEPHERTISGPYAFLLEGNGRRFRTELDRLAEESAHPDLAKDRVTFDLYHQYLLVRLYEPAVVVAEHPDEGVAPFIYLSLCLRNSLDAMKSFFDLLLSSSIEATLRYSITTSDHAVFVMVMAARLLLITTPDWDAQSARQTVDLSAMLDRFLDRIDHAEALRKRSIHAFTAVETTGSLLEEEDGKSSLSDLAQKTRSLKVWFEARLQGRTIGEGPFLESTRESIGKKTEDGDSEGGTTWSGGLLGNMAWNFDSL</sequence>
<evidence type="ECO:0000256" key="4">
    <source>
        <dbReference type="ARBA" id="ARBA00023163"/>
    </source>
</evidence>
<keyword evidence="8" id="KW-1185">Reference proteome</keyword>
<dbReference type="GO" id="GO:0005634">
    <property type="term" value="C:nucleus"/>
    <property type="evidence" value="ECO:0007669"/>
    <property type="project" value="UniProtKB-SubCell"/>
</dbReference>
<comment type="subcellular location">
    <subcellularLocation>
        <location evidence="1">Nucleus</location>
    </subcellularLocation>
</comment>
<feature type="region of interest" description="Disordered" evidence="6">
    <location>
        <begin position="1"/>
        <end position="22"/>
    </location>
</feature>
<evidence type="ECO:0000256" key="1">
    <source>
        <dbReference type="ARBA" id="ARBA00004123"/>
    </source>
</evidence>
<evidence type="ECO:0000256" key="6">
    <source>
        <dbReference type="SAM" id="MobiDB-lite"/>
    </source>
</evidence>
<dbReference type="EMBL" id="JABEYC010000860">
    <property type="protein sequence ID" value="KAF4973384.1"/>
    <property type="molecule type" value="Genomic_DNA"/>
</dbReference>
<accession>A0A8H4XGM2</accession>
<dbReference type="GO" id="GO:0000981">
    <property type="term" value="F:DNA-binding transcription factor activity, RNA polymerase II-specific"/>
    <property type="evidence" value="ECO:0007669"/>
    <property type="project" value="TreeGrafter"/>
</dbReference>
<evidence type="ECO:0000313" key="8">
    <source>
        <dbReference type="Proteomes" id="UP000635477"/>
    </source>
</evidence>